<gene>
    <name evidence="1" type="ORF">SAMN04490220_5648</name>
</gene>
<organism evidence="1 2">
    <name type="scientific">Rhodococcus jostii</name>
    <dbReference type="NCBI Taxonomy" id="132919"/>
    <lineage>
        <taxon>Bacteria</taxon>
        <taxon>Bacillati</taxon>
        <taxon>Actinomycetota</taxon>
        <taxon>Actinomycetes</taxon>
        <taxon>Mycobacteriales</taxon>
        <taxon>Nocardiaceae</taxon>
        <taxon>Rhodococcus</taxon>
    </lineage>
</organism>
<name>A0A1H5DRG6_RHOJO</name>
<evidence type="ECO:0000313" key="2">
    <source>
        <dbReference type="Proteomes" id="UP000183407"/>
    </source>
</evidence>
<reference evidence="2" key="1">
    <citation type="submission" date="2016-10" db="EMBL/GenBank/DDBJ databases">
        <authorList>
            <person name="Varghese N."/>
        </authorList>
    </citation>
    <scope>NUCLEOTIDE SEQUENCE [LARGE SCALE GENOMIC DNA]</scope>
    <source>
        <strain evidence="2">DSM 44719</strain>
    </source>
</reference>
<dbReference type="AlphaFoldDB" id="A0A1H5DRG6"/>
<evidence type="ECO:0000313" key="1">
    <source>
        <dbReference type="EMBL" id="SED81505.1"/>
    </source>
</evidence>
<dbReference type="Proteomes" id="UP000183407">
    <property type="component" value="Unassembled WGS sequence"/>
</dbReference>
<dbReference type="EMBL" id="FNTL01000004">
    <property type="protein sequence ID" value="SED81505.1"/>
    <property type="molecule type" value="Genomic_DNA"/>
</dbReference>
<accession>A0A1H5DRG6</accession>
<sequence>MRLLRYANTERLGSGTDSALVRDGFVVISALQAVVGATEGLDVASYIEAYLPLPASATE</sequence>
<proteinExistence type="predicted"/>
<dbReference type="RefSeq" id="WP_073361612.1">
    <property type="nucleotide sequence ID" value="NZ_FNTL01000004.1"/>
</dbReference>
<protein>
    <submittedName>
        <fullName evidence="1">Uncharacterized protein</fullName>
    </submittedName>
</protein>
<dbReference type="OrthoDB" id="9780815at2"/>